<evidence type="ECO:0000256" key="2">
    <source>
        <dbReference type="ARBA" id="ARBA00001946"/>
    </source>
</evidence>
<gene>
    <name evidence="8" type="ORF">GCM10009550_33460</name>
</gene>
<name>A0ABN1R776_9ACTN</name>
<comment type="cofactor">
    <cofactor evidence="2">
        <name>Mg(2+)</name>
        <dbReference type="ChEBI" id="CHEBI:18420"/>
    </cofactor>
</comment>
<evidence type="ECO:0000256" key="1">
    <source>
        <dbReference type="ARBA" id="ARBA00001936"/>
    </source>
</evidence>
<sequence>MTEVAISARKQLGGLIEGAGRRRWGWDGLPLATPQHHRAMRASAVMVLARPIAGDVAFLLLRRSLTLRHHPGEFAFPGGGIDPEETPVTAAIRECREETGVVLDQGHVLGTLPALALEASANVVTPVLAWAGDARSHLAQHRHDHETHSTHWVPRSHLVDPENRTTVTYGDYWAGPGFLLDSGHIWGFTGSVLDWLLDELEWSSPWDASRRHEIAEGVPRELR</sequence>
<evidence type="ECO:0000313" key="9">
    <source>
        <dbReference type="Proteomes" id="UP001500665"/>
    </source>
</evidence>
<comment type="caution">
    <text evidence="8">The sequence shown here is derived from an EMBL/GenBank/DDBJ whole genome shotgun (WGS) entry which is preliminary data.</text>
</comment>
<accession>A0ABN1R776</accession>
<organism evidence="8 9">
    <name type="scientific">Actinocorallia libanotica</name>
    <dbReference type="NCBI Taxonomy" id="46162"/>
    <lineage>
        <taxon>Bacteria</taxon>
        <taxon>Bacillati</taxon>
        <taxon>Actinomycetota</taxon>
        <taxon>Actinomycetes</taxon>
        <taxon>Streptosporangiales</taxon>
        <taxon>Thermomonosporaceae</taxon>
        <taxon>Actinocorallia</taxon>
    </lineage>
</organism>
<dbReference type="Proteomes" id="UP001500665">
    <property type="component" value="Unassembled WGS sequence"/>
</dbReference>
<evidence type="ECO:0000256" key="3">
    <source>
        <dbReference type="ARBA" id="ARBA00022723"/>
    </source>
</evidence>
<dbReference type="SUPFAM" id="SSF55811">
    <property type="entry name" value="Nudix"/>
    <property type="match status" value="1"/>
</dbReference>
<dbReference type="CDD" id="cd03426">
    <property type="entry name" value="NUDIX_CoAse_Nudt7"/>
    <property type="match status" value="1"/>
</dbReference>
<keyword evidence="9" id="KW-1185">Reference proteome</keyword>
<dbReference type="PANTHER" id="PTHR12992:SF11">
    <property type="entry name" value="MITOCHONDRIAL COENZYME A DIPHOSPHATASE NUDT8"/>
    <property type="match status" value="1"/>
</dbReference>
<feature type="domain" description="Nudix hydrolase" evidence="7">
    <location>
        <begin position="39"/>
        <end position="180"/>
    </location>
</feature>
<dbReference type="PROSITE" id="PS51462">
    <property type="entry name" value="NUDIX"/>
    <property type="match status" value="1"/>
</dbReference>
<comment type="cofactor">
    <cofactor evidence="1">
        <name>Mn(2+)</name>
        <dbReference type="ChEBI" id="CHEBI:29035"/>
    </cofactor>
</comment>
<keyword evidence="5" id="KW-0460">Magnesium</keyword>
<dbReference type="EMBL" id="BAAAHH010000012">
    <property type="protein sequence ID" value="GAA0952567.1"/>
    <property type="molecule type" value="Genomic_DNA"/>
</dbReference>
<keyword evidence="3" id="KW-0479">Metal-binding</keyword>
<dbReference type="Gene3D" id="3.90.79.10">
    <property type="entry name" value="Nucleoside Triphosphate Pyrophosphohydrolase"/>
    <property type="match status" value="1"/>
</dbReference>
<evidence type="ECO:0000313" key="8">
    <source>
        <dbReference type="EMBL" id="GAA0952567.1"/>
    </source>
</evidence>
<evidence type="ECO:0000256" key="4">
    <source>
        <dbReference type="ARBA" id="ARBA00022801"/>
    </source>
</evidence>
<keyword evidence="6" id="KW-0464">Manganese</keyword>
<evidence type="ECO:0000256" key="5">
    <source>
        <dbReference type="ARBA" id="ARBA00022842"/>
    </source>
</evidence>
<dbReference type="InterPro" id="IPR045121">
    <property type="entry name" value="CoAse"/>
</dbReference>
<reference evidence="8 9" key="1">
    <citation type="journal article" date="2019" name="Int. J. Syst. Evol. Microbiol.">
        <title>The Global Catalogue of Microorganisms (GCM) 10K type strain sequencing project: providing services to taxonomists for standard genome sequencing and annotation.</title>
        <authorList>
            <consortium name="The Broad Institute Genomics Platform"/>
            <consortium name="The Broad Institute Genome Sequencing Center for Infectious Disease"/>
            <person name="Wu L."/>
            <person name="Ma J."/>
        </authorList>
    </citation>
    <scope>NUCLEOTIDE SEQUENCE [LARGE SCALE GENOMIC DNA]</scope>
    <source>
        <strain evidence="8 9">JCM 10696</strain>
    </source>
</reference>
<dbReference type="InterPro" id="IPR015797">
    <property type="entry name" value="NUDIX_hydrolase-like_dom_sf"/>
</dbReference>
<evidence type="ECO:0000256" key="6">
    <source>
        <dbReference type="ARBA" id="ARBA00023211"/>
    </source>
</evidence>
<dbReference type="PANTHER" id="PTHR12992">
    <property type="entry name" value="NUDIX HYDROLASE"/>
    <property type="match status" value="1"/>
</dbReference>
<evidence type="ECO:0000259" key="7">
    <source>
        <dbReference type="PROSITE" id="PS51462"/>
    </source>
</evidence>
<dbReference type="InterPro" id="IPR000086">
    <property type="entry name" value="NUDIX_hydrolase_dom"/>
</dbReference>
<dbReference type="Pfam" id="PF00293">
    <property type="entry name" value="NUDIX"/>
    <property type="match status" value="1"/>
</dbReference>
<dbReference type="RefSeq" id="WP_344241750.1">
    <property type="nucleotide sequence ID" value="NZ_BAAAHH010000012.1"/>
</dbReference>
<keyword evidence="4" id="KW-0378">Hydrolase</keyword>
<proteinExistence type="predicted"/>
<protein>
    <recommendedName>
        <fullName evidence="7">Nudix hydrolase domain-containing protein</fullName>
    </recommendedName>
</protein>